<protein>
    <submittedName>
        <fullName evidence="2">Uncharacterized protein</fullName>
    </submittedName>
</protein>
<dbReference type="EMBL" id="JBBWWR010000003">
    <property type="protein sequence ID" value="KAK8969573.1"/>
    <property type="molecule type" value="Genomic_DNA"/>
</dbReference>
<feature type="region of interest" description="Disordered" evidence="1">
    <location>
        <begin position="54"/>
        <end position="97"/>
    </location>
</feature>
<proteinExistence type="predicted"/>
<organism evidence="2 3">
    <name type="scientific">Platanthera guangdongensis</name>
    <dbReference type="NCBI Taxonomy" id="2320717"/>
    <lineage>
        <taxon>Eukaryota</taxon>
        <taxon>Viridiplantae</taxon>
        <taxon>Streptophyta</taxon>
        <taxon>Embryophyta</taxon>
        <taxon>Tracheophyta</taxon>
        <taxon>Spermatophyta</taxon>
        <taxon>Magnoliopsida</taxon>
        <taxon>Liliopsida</taxon>
        <taxon>Asparagales</taxon>
        <taxon>Orchidaceae</taxon>
        <taxon>Orchidoideae</taxon>
        <taxon>Orchideae</taxon>
        <taxon>Orchidinae</taxon>
        <taxon>Platanthera</taxon>
    </lineage>
</organism>
<name>A0ABR2N072_9ASPA</name>
<comment type="caution">
    <text evidence="2">The sequence shown here is derived from an EMBL/GenBank/DDBJ whole genome shotgun (WGS) entry which is preliminary data.</text>
</comment>
<dbReference type="Proteomes" id="UP001412067">
    <property type="component" value="Unassembled WGS sequence"/>
</dbReference>
<keyword evidence="3" id="KW-1185">Reference proteome</keyword>
<reference evidence="2 3" key="1">
    <citation type="journal article" date="2022" name="Nat. Plants">
        <title>Genomes of leafy and leafless Platanthera orchids illuminate the evolution of mycoheterotrophy.</title>
        <authorList>
            <person name="Li M.H."/>
            <person name="Liu K.W."/>
            <person name="Li Z."/>
            <person name="Lu H.C."/>
            <person name="Ye Q.L."/>
            <person name="Zhang D."/>
            <person name="Wang J.Y."/>
            <person name="Li Y.F."/>
            <person name="Zhong Z.M."/>
            <person name="Liu X."/>
            <person name="Yu X."/>
            <person name="Liu D.K."/>
            <person name="Tu X.D."/>
            <person name="Liu B."/>
            <person name="Hao Y."/>
            <person name="Liao X.Y."/>
            <person name="Jiang Y.T."/>
            <person name="Sun W.H."/>
            <person name="Chen J."/>
            <person name="Chen Y.Q."/>
            <person name="Ai Y."/>
            <person name="Zhai J.W."/>
            <person name="Wu S.S."/>
            <person name="Zhou Z."/>
            <person name="Hsiao Y.Y."/>
            <person name="Wu W.L."/>
            <person name="Chen Y.Y."/>
            <person name="Lin Y.F."/>
            <person name="Hsu J.L."/>
            <person name="Li C.Y."/>
            <person name="Wang Z.W."/>
            <person name="Zhao X."/>
            <person name="Zhong W.Y."/>
            <person name="Ma X.K."/>
            <person name="Ma L."/>
            <person name="Huang J."/>
            <person name="Chen G.Z."/>
            <person name="Huang M.Z."/>
            <person name="Huang L."/>
            <person name="Peng D.H."/>
            <person name="Luo Y.B."/>
            <person name="Zou S.Q."/>
            <person name="Chen S.P."/>
            <person name="Lan S."/>
            <person name="Tsai W.C."/>
            <person name="Van de Peer Y."/>
            <person name="Liu Z.J."/>
        </authorList>
    </citation>
    <scope>NUCLEOTIDE SEQUENCE [LARGE SCALE GENOMIC DNA]</scope>
    <source>
        <strain evidence="2">Lor288</strain>
    </source>
</reference>
<accession>A0ABR2N072</accession>
<evidence type="ECO:0000313" key="2">
    <source>
        <dbReference type="EMBL" id="KAK8969573.1"/>
    </source>
</evidence>
<sequence length="97" mass="11082">MVEHVRREDNVTNIFTKPLSKGLFIRLRGLLGLVSTSHFMLGKRASNPDQYTCCNSSKRNTKQTAESNKNTQRIFTWKTQLGRKTTGRSESNPESLH</sequence>
<evidence type="ECO:0000313" key="3">
    <source>
        <dbReference type="Proteomes" id="UP001412067"/>
    </source>
</evidence>
<evidence type="ECO:0000256" key="1">
    <source>
        <dbReference type="SAM" id="MobiDB-lite"/>
    </source>
</evidence>
<gene>
    <name evidence="2" type="ORF">KSP40_PGU019618</name>
</gene>